<dbReference type="OrthoDB" id="1097311at2"/>
<dbReference type="PANTHER" id="PTHR30572">
    <property type="entry name" value="MEMBRANE COMPONENT OF TRANSPORTER-RELATED"/>
    <property type="match status" value="1"/>
</dbReference>
<dbReference type="PANTHER" id="PTHR30572:SF4">
    <property type="entry name" value="ABC TRANSPORTER PERMEASE YTRF"/>
    <property type="match status" value="1"/>
</dbReference>
<evidence type="ECO:0000256" key="1">
    <source>
        <dbReference type="SAM" id="Phobius"/>
    </source>
</evidence>
<dbReference type="Proteomes" id="UP000298285">
    <property type="component" value="Unassembled WGS sequence"/>
</dbReference>
<name>A0A4Y9INT3_9BACT</name>
<proteinExistence type="predicted"/>
<comment type="caution">
    <text evidence="3">The sequence shown here is derived from an EMBL/GenBank/DDBJ whole genome shotgun (WGS) entry which is preliminary data.</text>
</comment>
<protein>
    <submittedName>
        <fullName evidence="3">FtsX-like permease family protein</fullName>
    </submittedName>
</protein>
<dbReference type="InterPro" id="IPR025857">
    <property type="entry name" value="MacB_PCD"/>
</dbReference>
<dbReference type="InterPro" id="IPR050250">
    <property type="entry name" value="Macrolide_Exporter_MacB"/>
</dbReference>
<dbReference type="AlphaFoldDB" id="A0A4Y9INT3"/>
<organism evidence="3 4">
    <name type="scientific">Dysgonomonas mossii</name>
    <dbReference type="NCBI Taxonomy" id="163665"/>
    <lineage>
        <taxon>Bacteria</taxon>
        <taxon>Pseudomonadati</taxon>
        <taxon>Bacteroidota</taxon>
        <taxon>Bacteroidia</taxon>
        <taxon>Bacteroidales</taxon>
        <taxon>Dysgonomonadaceae</taxon>
        <taxon>Dysgonomonas</taxon>
    </lineage>
</organism>
<dbReference type="GO" id="GO:0022857">
    <property type="term" value="F:transmembrane transporter activity"/>
    <property type="evidence" value="ECO:0007669"/>
    <property type="project" value="TreeGrafter"/>
</dbReference>
<keyword evidence="1" id="KW-0472">Membrane</keyword>
<feature type="transmembrane region" description="Helical" evidence="1">
    <location>
        <begin position="335"/>
        <end position="359"/>
    </location>
</feature>
<keyword evidence="1" id="KW-0812">Transmembrane</keyword>
<keyword evidence="1" id="KW-1133">Transmembrane helix</keyword>
<dbReference type="GO" id="GO:0005886">
    <property type="term" value="C:plasma membrane"/>
    <property type="evidence" value="ECO:0007669"/>
    <property type="project" value="TreeGrafter"/>
</dbReference>
<sequence>MLKQIFRIIINQRKNNFWILLELLFVAVCFWYIVDYMLVLKSVENIPLGFNIEHTYRIDLNERIQGSDNYISPEEKTTTTGEDLLSIMELVRQHPAIESASLSVASQPYAATPYSLIFYKKLFYNNTGISAQEYKVTPSFFDVFKTQSTDGKDLKKAFNAKSVIISSNTATELVKNIDPVGKNILIGENGLEKQITAQYVPIRWTEYYKANLSFCILLSEEEIIKTVNPDNLSQMELCIRVKANMDNGFTDNFMKDMASKLMIGNIYLMDVRPTSYTRKAVIIPVESTIKVRSILLVFLLINIFLGISGVFGLRTQQRQNELGLRIAVGSPKIKIQILVITEGFLLLSIVMIPVIIIALNFGLFELVHLDWVAFTFLRFIIGISITYAIMALIILVGVWYPAYRATKINPTEVLRNE</sequence>
<feature type="transmembrane region" description="Helical" evidence="1">
    <location>
        <begin position="379"/>
        <end position="400"/>
    </location>
</feature>
<feature type="transmembrane region" description="Helical" evidence="1">
    <location>
        <begin position="16"/>
        <end position="34"/>
    </location>
</feature>
<dbReference type="Pfam" id="PF12704">
    <property type="entry name" value="MacB_PCD"/>
    <property type="match status" value="1"/>
</dbReference>
<accession>A0A4Y9INT3</accession>
<feature type="transmembrane region" description="Helical" evidence="1">
    <location>
        <begin position="294"/>
        <end position="314"/>
    </location>
</feature>
<evidence type="ECO:0000313" key="4">
    <source>
        <dbReference type="Proteomes" id="UP000298285"/>
    </source>
</evidence>
<dbReference type="EMBL" id="SPPK01000002">
    <property type="protein sequence ID" value="TFU90217.1"/>
    <property type="molecule type" value="Genomic_DNA"/>
</dbReference>
<reference evidence="3 4" key="1">
    <citation type="submission" date="2019-03" db="EMBL/GenBank/DDBJ databases">
        <title>Diversity of the mouse oral microbiome.</title>
        <authorList>
            <person name="Joseph S."/>
            <person name="Aduse-Opoku J."/>
            <person name="Curtis M."/>
            <person name="Wade W."/>
            <person name="Hashim A."/>
        </authorList>
    </citation>
    <scope>NUCLEOTIDE SEQUENCE [LARGE SCALE GENOMIC DNA]</scope>
    <source>
        <strain evidence="3 4">P11</strain>
    </source>
</reference>
<evidence type="ECO:0000313" key="3">
    <source>
        <dbReference type="EMBL" id="TFU90217.1"/>
    </source>
</evidence>
<dbReference type="RefSeq" id="WP_135105186.1">
    <property type="nucleotide sequence ID" value="NZ_JADGKW010000002.1"/>
</dbReference>
<feature type="domain" description="MacB-like periplasmic core" evidence="2">
    <location>
        <begin position="63"/>
        <end position="187"/>
    </location>
</feature>
<evidence type="ECO:0000259" key="2">
    <source>
        <dbReference type="Pfam" id="PF12704"/>
    </source>
</evidence>
<gene>
    <name evidence="3" type="ORF">E4T88_09420</name>
</gene>